<proteinExistence type="predicted"/>
<dbReference type="EMBL" id="AHOQ02000009">
    <property type="protein sequence ID" value="EMO47211.1"/>
    <property type="molecule type" value="Genomic_DNA"/>
</dbReference>
<name>M6UWS9_9LEPT</name>
<dbReference type="AlphaFoldDB" id="M6UWS9"/>
<evidence type="ECO:0000313" key="2">
    <source>
        <dbReference type="Proteomes" id="UP000012160"/>
    </source>
</evidence>
<organism evidence="1 2">
    <name type="scientific">Leptospira santarosai str. ZUN179</name>
    <dbReference type="NCBI Taxonomy" id="1049985"/>
    <lineage>
        <taxon>Bacteria</taxon>
        <taxon>Pseudomonadati</taxon>
        <taxon>Spirochaetota</taxon>
        <taxon>Spirochaetia</taxon>
        <taxon>Leptospirales</taxon>
        <taxon>Leptospiraceae</taxon>
        <taxon>Leptospira</taxon>
    </lineage>
</organism>
<comment type="caution">
    <text evidence="1">The sequence shown here is derived from an EMBL/GenBank/DDBJ whole genome shotgun (WGS) entry which is preliminary data.</text>
</comment>
<protein>
    <submittedName>
        <fullName evidence="1">Uncharacterized protein</fullName>
    </submittedName>
</protein>
<dbReference type="Proteomes" id="UP000012160">
    <property type="component" value="Unassembled WGS sequence"/>
</dbReference>
<sequence>MNSPIADLNFQDLRRGADPFLKSVFQSIISSRNIETFISRLQKESMMRL</sequence>
<accession>M6UWS9</accession>
<evidence type="ECO:0000313" key="1">
    <source>
        <dbReference type="EMBL" id="EMO47211.1"/>
    </source>
</evidence>
<reference evidence="1 2" key="1">
    <citation type="submission" date="2013-01" db="EMBL/GenBank/DDBJ databases">
        <authorList>
            <person name="Harkins D.M."/>
            <person name="Durkin A.S."/>
            <person name="Brinkac L.M."/>
            <person name="Haft D.H."/>
            <person name="Selengut J.D."/>
            <person name="Sanka R."/>
            <person name="DePew J."/>
            <person name="Purushe J."/>
            <person name="Matthias M.A."/>
            <person name="Vinetz J.M."/>
            <person name="Sutton G.G."/>
            <person name="Nierman W.C."/>
            <person name="Fouts D.E."/>
        </authorList>
    </citation>
    <scope>NUCLEOTIDE SEQUENCE [LARGE SCALE GENOMIC DNA]</scope>
    <source>
        <strain evidence="1 2">ZUN179</strain>
    </source>
</reference>
<gene>
    <name evidence="1" type="ORF">LEP1GSC187_1251</name>
</gene>